<dbReference type="OrthoDB" id="9763933at2"/>
<dbReference type="SUPFAM" id="SSF75005">
    <property type="entry name" value="Arabinanase/levansucrase/invertase"/>
    <property type="match status" value="1"/>
</dbReference>
<dbReference type="AlphaFoldDB" id="A0A179T775"/>
<reference evidence="8" key="1">
    <citation type="submission" date="2016-04" db="EMBL/GenBank/DDBJ databases">
        <authorList>
            <person name="Lyu Z."/>
            <person name="Lyu W."/>
        </authorList>
    </citation>
    <scope>NUCLEOTIDE SEQUENCE [LARGE SCALE GENOMIC DNA]</scope>
    <source>
        <strain evidence="8">C44</strain>
    </source>
</reference>
<sequence>MPYNNASDTSNPTDRHTLRDIPAHDPFVLSHKETNTYYLYTTGIPELTDLERNGVLVYKSKDLLDWEGPYVVFEIPDGTWAHPQHGTWAPEVHQYDGKYYLFVTLHNRDTILAEPPEVWKTNHLRGTSIAVSDSPEGPFELLKTDGPVPPRNFMTLDGTLYVDEGGKPWMVYCHEWIQVLDGTFEAIPLKSDLSAADGEPQHLFKASDAPWINTERKPNVKHSAYVSDGCQLYKTKGGHLVMLWSSYNNEGYVQTIARSRSGKLAGPWEQLDPLVEGDSGHGMLFKTFEGTWMLILHHPFSTPESRAKIYEVEETEDSFKVIKPRVDLHD</sequence>
<evidence type="ECO:0000256" key="3">
    <source>
        <dbReference type="ARBA" id="ARBA00022801"/>
    </source>
</evidence>
<evidence type="ECO:0000313" key="7">
    <source>
        <dbReference type="EMBL" id="OAS88272.1"/>
    </source>
</evidence>
<comment type="similarity">
    <text evidence="2 6">Belongs to the glycosyl hydrolase 43 family.</text>
</comment>
<dbReference type="InterPro" id="IPR023296">
    <property type="entry name" value="Glyco_hydro_beta-prop_sf"/>
</dbReference>
<dbReference type="PANTHER" id="PTHR43301:SF3">
    <property type="entry name" value="ARABINAN ENDO-1,5-ALPHA-L-ARABINOSIDASE A-RELATED"/>
    <property type="match status" value="1"/>
</dbReference>
<dbReference type="GO" id="GO:0005975">
    <property type="term" value="P:carbohydrate metabolic process"/>
    <property type="evidence" value="ECO:0007669"/>
    <property type="project" value="InterPro"/>
</dbReference>
<dbReference type="InterPro" id="IPR006710">
    <property type="entry name" value="Glyco_hydro_43"/>
</dbReference>
<dbReference type="EMBL" id="LWSG01000004">
    <property type="protein sequence ID" value="OAS88272.1"/>
    <property type="molecule type" value="Genomic_DNA"/>
</dbReference>
<comment type="caution">
    <text evidence="7">The sequence shown here is derived from an EMBL/GenBank/DDBJ whole genome shotgun (WGS) entry which is preliminary data.</text>
</comment>
<evidence type="ECO:0000256" key="5">
    <source>
        <dbReference type="PIRSR" id="PIRSR606710-2"/>
    </source>
</evidence>
<proteinExistence type="inferred from homology"/>
<keyword evidence="4 6" id="KW-0326">Glycosidase</keyword>
<dbReference type="Pfam" id="PF04616">
    <property type="entry name" value="Glyco_hydro_43"/>
    <property type="match status" value="1"/>
</dbReference>
<dbReference type="InterPro" id="IPR050727">
    <property type="entry name" value="GH43_arabinanases"/>
</dbReference>
<accession>A0A179T775</accession>
<keyword evidence="8" id="KW-1185">Reference proteome</keyword>
<keyword evidence="3 6" id="KW-0378">Hydrolase</keyword>
<comment type="pathway">
    <text evidence="1">Glycan metabolism; L-arabinan degradation.</text>
</comment>
<protein>
    <submittedName>
        <fullName evidence="7">Glycoside hydrolase</fullName>
    </submittedName>
</protein>
<feature type="site" description="Important for catalytic activity, responsible for pKa modulation of the active site Glu and correct orientation of both the proton donor and substrate" evidence="5">
    <location>
        <position position="157"/>
    </location>
</feature>
<dbReference type="GO" id="GO:0004553">
    <property type="term" value="F:hydrolase activity, hydrolyzing O-glycosyl compounds"/>
    <property type="evidence" value="ECO:0007669"/>
    <property type="project" value="InterPro"/>
</dbReference>
<evidence type="ECO:0000313" key="8">
    <source>
        <dbReference type="Proteomes" id="UP000078534"/>
    </source>
</evidence>
<evidence type="ECO:0000256" key="6">
    <source>
        <dbReference type="RuleBase" id="RU361187"/>
    </source>
</evidence>
<organism evidence="7 8">
    <name type="scientific">Metabacillus litoralis</name>
    <dbReference type="NCBI Taxonomy" id="152268"/>
    <lineage>
        <taxon>Bacteria</taxon>
        <taxon>Bacillati</taxon>
        <taxon>Bacillota</taxon>
        <taxon>Bacilli</taxon>
        <taxon>Bacillales</taxon>
        <taxon>Bacillaceae</taxon>
        <taxon>Metabacillus</taxon>
    </lineage>
</organism>
<dbReference type="PANTHER" id="PTHR43301">
    <property type="entry name" value="ARABINAN ENDO-1,5-ALPHA-L-ARABINOSIDASE"/>
    <property type="match status" value="1"/>
</dbReference>
<dbReference type="Gene3D" id="2.115.10.20">
    <property type="entry name" value="Glycosyl hydrolase domain, family 43"/>
    <property type="match status" value="1"/>
</dbReference>
<dbReference type="STRING" id="152268.A6K24_16320"/>
<evidence type="ECO:0000256" key="1">
    <source>
        <dbReference type="ARBA" id="ARBA00004834"/>
    </source>
</evidence>
<gene>
    <name evidence="7" type="ORF">A6K24_16320</name>
</gene>
<dbReference type="CDD" id="cd08981">
    <property type="entry name" value="GH43_Bt1873-like"/>
    <property type="match status" value="1"/>
</dbReference>
<dbReference type="Proteomes" id="UP000078534">
    <property type="component" value="Unassembled WGS sequence"/>
</dbReference>
<evidence type="ECO:0000256" key="2">
    <source>
        <dbReference type="ARBA" id="ARBA00009865"/>
    </source>
</evidence>
<dbReference type="RefSeq" id="WP_066327794.1">
    <property type="nucleotide sequence ID" value="NZ_LWSG01000004.1"/>
</dbReference>
<name>A0A179T775_9BACI</name>
<evidence type="ECO:0000256" key="4">
    <source>
        <dbReference type="ARBA" id="ARBA00023295"/>
    </source>
</evidence>